<dbReference type="Gene3D" id="1.10.510.10">
    <property type="entry name" value="Transferase(Phosphotransferase) domain 1"/>
    <property type="match status" value="1"/>
</dbReference>
<dbReference type="InterPro" id="IPR018934">
    <property type="entry name" value="RIO_dom"/>
</dbReference>
<evidence type="ECO:0000256" key="6">
    <source>
        <dbReference type="ARBA" id="ARBA00022840"/>
    </source>
</evidence>
<dbReference type="eggNOG" id="COG0515">
    <property type="taxonomic scope" value="Bacteria"/>
</dbReference>
<feature type="domain" description="RamC N-terminal" evidence="10">
    <location>
        <begin position="25"/>
        <end position="202"/>
    </location>
</feature>
<dbReference type="STRING" id="1231336.L248_2395"/>
<dbReference type="EMBL" id="KI271585">
    <property type="protein sequence ID" value="ERL65709.1"/>
    <property type="molecule type" value="Genomic_DNA"/>
</dbReference>
<dbReference type="GO" id="GO:0004674">
    <property type="term" value="F:protein serine/threonine kinase activity"/>
    <property type="evidence" value="ECO:0007669"/>
    <property type="project" value="UniProtKB-KW"/>
</dbReference>
<accession>U4TNA2</accession>
<evidence type="ECO:0000256" key="3">
    <source>
        <dbReference type="ARBA" id="ARBA00022679"/>
    </source>
</evidence>
<evidence type="ECO:0000256" key="5">
    <source>
        <dbReference type="ARBA" id="ARBA00022777"/>
    </source>
</evidence>
<keyword evidence="12" id="KW-1185">Reference proteome</keyword>
<dbReference type="CDD" id="cd04434">
    <property type="entry name" value="LanC_like"/>
    <property type="match status" value="1"/>
</dbReference>
<dbReference type="RefSeq" id="WP_022529061.1">
    <property type="nucleotide sequence ID" value="NZ_KI271585.1"/>
</dbReference>
<comment type="catalytic activity">
    <reaction evidence="7">
        <text>L-threonyl-[protein] + ATP = O-phospho-L-threonyl-[protein] + ADP + H(+)</text>
        <dbReference type="Rhea" id="RHEA:46608"/>
        <dbReference type="Rhea" id="RHEA-COMP:11060"/>
        <dbReference type="Rhea" id="RHEA-COMP:11605"/>
        <dbReference type="ChEBI" id="CHEBI:15378"/>
        <dbReference type="ChEBI" id="CHEBI:30013"/>
        <dbReference type="ChEBI" id="CHEBI:30616"/>
        <dbReference type="ChEBI" id="CHEBI:61977"/>
        <dbReference type="ChEBI" id="CHEBI:456216"/>
        <dbReference type="EC" id="2.7.11.1"/>
    </reaction>
</comment>
<dbReference type="InterPro" id="IPR011009">
    <property type="entry name" value="Kinase-like_dom_sf"/>
</dbReference>
<dbReference type="Pfam" id="PF01163">
    <property type="entry name" value="RIO1"/>
    <property type="match status" value="1"/>
</dbReference>
<dbReference type="SUPFAM" id="SSF158745">
    <property type="entry name" value="LanC-like"/>
    <property type="match status" value="1"/>
</dbReference>
<protein>
    <recommendedName>
        <fullName evidence="1">non-specific serine/threonine protein kinase</fullName>
        <ecNumber evidence="1">2.7.11.1</ecNumber>
    </recommendedName>
</protein>
<evidence type="ECO:0000313" key="11">
    <source>
        <dbReference type="EMBL" id="ERL65709.1"/>
    </source>
</evidence>
<dbReference type="AlphaFoldDB" id="U4TNA2"/>
<keyword evidence="2" id="KW-0723">Serine/threonine-protein kinase</keyword>
<dbReference type="GO" id="GO:0031179">
    <property type="term" value="P:peptide modification"/>
    <property type="evidence" value="ECO:0007669"/>
    <property type="project" value="InterPro"/>
</dbReference>
<keyword evidence="5" id="KW-0418">Kinase</keyword>
<dbReference type="eggNOG" id="COG4403">
    <property type="taxonomic scope" value="Bacteria"/>
</dbReference>
<evidence type="ECO:0000256" key="1">
    <source>
        <dbReference type="ARBA" id="ARBA00012513"/>
    </source>
</evidence>
<sequence>MSNLNNEGKSFETDFLTKFLQHYDARNYTRYQDAHWFYFVPKDVTGQVLPDGGFKGHISAQFQDILSVLEVALPIIINSKCSFKVAVSSRQVTNLIDLHSSITEANKFLTFYPATITEFRSLMFTLFNALRPFKAPSIYTDQQCGVGHPLHFRFGAFVSHSRWNAQHSALEYFFHYNGQEYVDDRSQGFHLPTDVPSPFSEVEEEKLGFFDDSLPADSPLSEYTFERDLQDRNMGSVFTARNSLNQKVIIKTANPYVHGPAEHPTAQDTLKNEYTLLCRLASTECTPKPLAYFSVLGTDFLVEEYITGKTINRDLSVDYPPLQVAKAVVQTVRRVHQERVTIGDLSNNNFIYDGKRAYLIDLGDSALTAAHHAAPLRYYTPRYALPPTRQARQSLANDAFALFATCAVVFLGNPLSYPDTANEAFFDLRAQLHTAESLGILSTNNTHFLLGLLQNAFPAIASKSVSGSAAFSTGVLTDTFDRVLPVTVAGYAHLVHQKPTISGRYWTSNAFAETVSPLGIQHGIAGMLGVIDALSPDQLSTGRILQINQDFAPFIERETDNSYLFGLSGYAWALHSINRERADSHLASVVAALLNKAVLLPTTKDDYALGAAGVVATLVYCADSDDTTVQLVKLADKLASTVHSFTAMINHQLMPSWQDLGFAHGLGGMVFALLSASIRLHRPDQQRMAQDGLLVLRKKLDLLLVIQHHQRYMDLSWCQGLAGIAEALLLVDALIDDATPDEARLSKIEDRLIGGYYSLNDAVCHGKASVMNALLDHQMLAPGTWHHEKALTRLMQAQLLNGGVVDHGYQFTDESGIGHLLDYGVGQSGTLYTVARYFSGQPHLFTPTQAEMARLARQGD</sequence>
<evidence type="ECO:0000256" key="7">
    <source>
        <dbReference type="ARBA" id="ARBA00047899"/>
    </source>
</evidence>
<dbReference type="Gene3D" id="1.50.10.20">
    <property type="match status" value="1"/>
</dbReference>
<comment type="catalytic activity">
    <reaction evidence="8">
        <text>L-seryl-[protein] + ATP = O-phospho-L-seryl-[protein] + ADP + H(+)</text>
        <dbReference type="Rhea" id="RHEA:17989"/>
        <dbReference type="Rhea" id="RHEA-COMP:9863"/>
        <dbReference type="Rhea" id="RHEA-COMP:11604"/>
        <dbReference type="ChEBI" id="CHEBI:15378"/>
        <dbReference type="ChEBI" id="CHEBI:29999"/>
        <dbReference type="ChEBI" id="CHEBI:30616"/>
        <dbReference type="ChEBI" id="CHEBI:83421"/>
        <dbReference type="ChEBI" id="CHEBI:456216"/>
        <dbReference type="EC" id="2.7.11.1"/>
    </reaction>
</comment>
<dbReference type="SMART" id="SM01260">
    <property type="entry name" value="LANC_like"/>
    <property type="match status" value="1"/>
</dbReference>
<evidence type="ECO:0000259" key="10">
    <source>
        <dbReference type="Pfam" id="PF25816"/>
    </source>
</evidence>
<evidence type="ECO:0000256" key="2">
    <source>
        <dbReference type="ARBA" id="ARBA00022527"/>
    </source>
</evidence>
<dbReference type="InterPro" id="IPR007822">
    <property type="entry name" value="LANC-like"/>
</dbReference>
<proteinExistence type="predicted"/>
<evidence type="ECO:0000256" key="8">
    <source>
        <dbReference type="ARBA" id="ARBA00048679"/>
    </source>
</evidence>
<evidence type="ECO:0000256" key="4">
    <source>
        <dbReference type="ARBA" id="ARBA00022741"/>
    </source>
</evidence>
<dbReference type="Pfam" id="PF05147">
    <property type="entry name" value="LANC_like"/>
    <property type="match status" value="1"/>
</dbReference>
<dbReference type="EC" id="2.7.11.1" evidence="1"/>
<dbReference type="HOGENOM" id="CLU_014914_0_0_9"/>
<feature type="domain" description="RIO-type" evidence="9">
    <location>
        <begin position="269"/>
        <end position="373"/>
    </location>
</feature>
<evidence type="ECO:0000313" key="12">
    <source>
        <dbReference type="Proteomes" id="UP000030647"/>
    </source>
</evidence>
<keyword evidence="4" id="KW-0547">Nucleotide-binding</keyword>
<organism evidence="11 12">
    <name type="scientific">Schleiferilactobacillus shenzhenensis LY-73</name>
    <dbReference type="NCBI Taxonomy" id="1231336"/>
    <lineage>
        <taxon>Bacteria</taxon>
        <taxon>Bacillati</taxon>
        <taxon>Bacillota</taxon>
        <taxon>Bacilli</taxon>
        <taxon>Lactobacillales</taxon>
        <taxon>Lactobacillaceae</taxon>
        <taxon>Schleiferilactobacillus</taxon>
    </lineage>
</organism>
<keyword evidence="3" id="KW-0808">Transferase</keyword>
<dbReference type="Pfam" id="PF25816">
    <property type="entry name" value="RamC_N"/>
    <property type="match status" value="1"/>
</dbReference>
<keyword evidence="6" id="KW-0067">ATP-binding</keyword>
<gene>
    <name evidence="11" type="ORF">L248_2395</name>
</gene>
<dbReference type="GO" id="GO:0005524">
    <property type="term" value="F:ATP binding"/>
    <property type="evidence" value="ECO:0007669"/>
    <property type="project" value="UniProtKB-KW"/>
</dbReference>
<reference evidence="12" key="1">
    <citation type="journal article" date="2013" name="Genome Announc.">
        <title>Whole-Genome Sequencing of Lactobacillus shenzhenensis Strain LY-73T.</title>
        <authorList>
            <person name="Lin Z."/>
            <person name="Liu Z."/>
            <person name="Yang R."/>
            <person name="Zou Y."/>
            <person name="Wan D."/>
            <person name="Chen J."/>
            <person name="Guo M."/>
            <person name="Zhao J."/>
            <person name="Fang C."/>
            <person name="Yang R."/>
            <person name="Liu F."/>
        </authorList>
    </citation>
    <scope>NUCLEOTIDE SEQUENCE [LARGE SCALE GENOMIC DNA]</scope>
    <source>
        <strain evidence="12">LY-73</strain>
    </source>
</reference>
<name>U4TNA2_9LACO</name>
<dbReference type="OrthoDB" id="1492512at2"/>
<dbReference type="Proteomes" id="UP000030647">
    <property type="component" value="Unassembled WGS sequence"/>
</dbReference>
<dbReference type="SUPFAM" id="SSF56112">
    <property type="entry name" value="Protein kinase-like (PK-like)"/>
    <property type="match status" value="1"/>
</dbReference>
<dbReference type="InterPro" id="IPR057929">
    <property type="entry name" value="RamC_N"/>
</dbReference>
<evidence type="ECO:0000259" key="9">
    <source>
        <dbReference type="Pfam" id="PF01163"/>
    </source>
</evidence>
<dbReference type="PRINTS" id="PR01950">
    <property type="entry name" value="LANCSUPER"/>
</dbReference>